<dbReference type="InterPro" id="IPR001867">
    <property type="entry name" value="OmpR/PhoB-type_DNA-bd"/>
</dbReference>
<dbReference type="Pfam" id="PF21695">
    <property type="entry name" value="GlnR_1st"/>
    <property type="match status" value="1"/>
</dbReference>
<sequence>MSSLLLLTGSLQPSADVLPALALLRHQVKILPAEGSALLDAPDADVVLVDARTDLAHARDLCRLIRTTGAIAPVLLIVTEGGLAVVAADWGMDDVVLATCGPAELDARLRVAIERLAAQRNPEDDDGHVIRNGELVINDASYTAKLGARSLDLTFKEFELLKFLAQHPGRVLTRQQLLQEVWGYDYFGGTRTVDVHVRRLRAKLGPENESLIGTVRNVGYRFVTQAVDRSEAGAADAADGVGGVGGAGTDAAAREDSPAGAEST</sequence>
<dbReference type="SMART" id="SM00862">
    <property type="entry name" value="Trans_reg_C"/>
    <property type="match status" value="1"/>
</dbReference>
<reference evidence="5 6" key="1">
    <citation type="submission" date="2023-07" db="EMBL/GenBank/DDBJ databases">
        <title>Sequencing the genomes of 1000 actinobacteria strains.</title>
        <authorList>
            <person name="Klenk H.-P."/>
        </authorList>
    </citation>
    <scope>NUCLEOTIDE SEQUENCE [LARGE SCALE GENOMIC DNA]</scope>
    <source>
        <strain evidence="5 6">GD13</strain>
    </source>
</reference>
<dbReference type="SUPFAM" id="SSF46894">
    <property type="entry name" value="C-terminal effector domain of the bipartite response regulators"/>
    <property type="match status" value="1"/>
</dbReference>
<name>A0ABT9NNG9_9ACTN</name>
<dbReference type="Gene3D" id="1.10.10.10">
    <property type="entry name" value="Winged helix-like DNA-binding domain superfamily/Winged helix DNA-binding domain"/>
    <property type="match status" value="1"/>
</dbReference>
<feature type="domain" description="OmpR/PhoB-type" evidence="4">
    <location>
        <begin position="127"/>
        <end position="224"/>
    </location>
</feature>
<evidence type="ECO:0000256" key="3">
    <source>
        <dbReference type="SAM" id="MobiDB-lite"/>
    </source>
</evidence>
<feature type="DNA-binding region" description="OmpR/PhoB-type" evidence="2">
    <location>
        <begin position="127"/>
        <end position="224"/>
    </location>
</feature>
<keyword evidence="1 2" id="KW-0238">DNA-binding</keyword>
<dbReference type="GO" id="GO:0003677">
    <property type="term" value="F:DNA binding"/>
    <property type="evidence" value="ECO:0007669"/>
    <property type="project" value="UniProtKB-KW"/>
</dbReference>
<comment type="caution">
    <text evidence="5">The sequence shown here is derived from an EMBL/GenBank/DDBJ whole genome shotgun (WGS) entry which is preliminary data.</text>
</comment>
<dbReference type="Pfam" id="PF00486">
    <property type="entry name" value="Trans_reg_C"/>
    <property type="match status" value="1"/>
</dbReference>
<dbReference type="InterPro" id="IPR039420">
    <property type="entry name" value="WalR-like"/>
</dbReference>
<dbReference type="InterPro" id="IPR036388">
    <property type="entry name" value="WH-like_DNA-bd_sf"/>
</dbReference>
<evidence type="ECO:0000313" key="5">
    <source>
        <dbReference type="EMBL" id="MDP9821744.1"/>
    </source>
</evidence>
<dbReference type="CDD" id="cd00383">
    <property type="entry name" value="trans_reg_C"/>
    <property type="match status" value="1"/>
</dbReference>
<protein>
    <submittedName>
        <fullName evidence="5">DNA-binding response OmpR family regulator</fullName>
    </submittedName>
</protein>
<dbReference type="InterPro" id="IPR011006">
    <property type="entry name" value="CheY-like_superfamily"/>
</dbReference>
<dbReference type="InterPro" id="IPR016032">
    <property type="entry name" value="Sig_transdc_resp-reg_C-effctor"/>
</dbReference>
<dbReference type="PROSITE" id="PS51755">
    <property type="entry name" value="OMPR_PHOB"/>
    <property type="match status" value="1"/>
</dbReference>
<evidence type="ECO:0000256" key="2">
    <source>
        <dbReference type="PROSITE-ProRule" id="PRU01091"/>
    </source>
</evidence>
<evidence type="ECO:0000259" key="4">
    <source>
        <dbReference type="PROSITE" id="PS51755"/>
    </source>
</evidence>
<evidence type="ECO:0000313" key="6">
    <source>
        <dbReference type="Proteomes" id="UP001240447"/>
    </source>
</evidence>
<feature type="region of interest" description="Disordered" evidence="3">
    <location>
        <begin position="233"/>
        <end position="264"/>
    </location>
</feature>
<dbReference type="Proteomes" id="UP001240447">
    <property type="component" value="Unassembled WGS sequence"/>
</dbReference>
<gene>
    <name evidence="5" type="ORF">J2S59_001553</name>
</gene>
<organism evidence="5 6">
    <name type="scientific">Nocardioides massiliensis</name>
    <dbReference type="NCBI Taxonomy" id="1325935"/>
    <lineage>
        <taxon>Bacteria</taxon>
        <taxon>Bacillati</taxon>
        <taxon>Actinomycetota</taxon>
        <taxon>Actinomycetes</taxon>
        <taxon>Propionibacteriales</taxon>
        <taxon>Nocardioidaceae</taxon>
        <taxon>Nocardioides</taxon>
    </lineage>
</organism>
<dbReference type="InterPro" id="IPR049170">
    <property type="entry name" value="GlnR_N"/>
</dbReference>
<dbReference type="PANTHER" id="PTHR48111:SF16">
    <property type="entry name" value="TRANSCRIPTIONAL REGULATORY PROTEIN GLNR"/>
    <property type="match status" value="1"/>
</dbReference>
<dbReference type="EMBL" id="JAUSQM010000001">
    <property type="protein sequence ID" value="MDP9821744.1"/>
    <property type="molecule type" value="Genomic_DNA"/>
</dbReference>
<proteinExistence type="predicted"/>
<keyword evidence="6" id="KW-1185">Reference proteome</keyword>
<dbReference type="SUPFAM" id="SSF52172">
    <property type="entry name" value="CheY-like"/>
    <property type="match status" value="1"/>
</dbReference>
<accession>A0ABT9NNG9</accession>
<dbReference type="PANTHER" id="PTHR48111">
    <property type="entry name" value="REGULATOR OF RPOS"/>
    <property type="match status" value="1"/>
</dbReference>
<dbReference type="Gene3D" id="3.40.50.2300">
    <property type="match status" value="1"/>
</dbReference>
<dbReference type="RefSeq" id="WP_306824983.1">
    <property type="nucleotide sequence ID" value="NZ_JAUSQM010000001.1"/>
</dbReference>
<evidence type="ECO:0000256" key="1">
    <source>
        <dbReference type="ARBA" id="ARBA00023125"/>
    </source>
</evidence>